<protein>
    <recommendedName>
        <fullName evidence="4">DUF3575 domain-containing protein</fullName>
    </recommendedName>
</protein>
<comment type="caution">
    <text evidence="2">The sequence shown here is derived from an EMBL/GenBank/DDBJ whole genome shotgun (WGS) entry which is preliminary data.</text>
</comment>
<gene>
    <name evidence="2" type="ORF">HMPREF9450_01707</name>
</gene>
<proteinExistence type="predicted"/>
<dbReference type="InterPro" id="IPR036709">
    <property type="entry name" value="Autotransporte_beta_dom_sf"/>
</dbReference>
<feature type="signal peptide" evidence="1">
    <location>
        <begin position="1"/>
        <end position="20"/>
    </location>
</feature>
<sequence>MMKKVILSLAFAAIALSAGAQRVVLKNNVVYDALATPNLGIELGLGRATTLDISGNYNPFEKSSGKIFKHWLVQPEFRYWLCERFNGHFFGVHGLGGEYNIAKVKLPFGLAKNGKDYRYDGSYVGGGVSYGYQWMLARKWSLEATVGVGYVRFNYDKYPCYDCGQRLESGNKNYFGPTKVGINLIFVIN</sequence>
<name>G5HAP2_9BACT</name>
<evidence type="ECO:0000313" key="2">
    <source>
        <dbReference type="EMBL" id="EHB91658.1"/>
    </source>
</evidence>
<reference evidence="2 3" key="1">
    <citation type="submission" date="2011-08" db="EMBL/GenBank/DDBJ databases">
        <title>The Genome Sequence of Alistipes indistinctus YIT 12060.</title>
        <authorList>
            <consortium name="The Broad Institute Genome Sequencing Platform"/>
            <person name="Earl A."/>
            <person name="Ward D."/>
            <person name="Feldgarden M."/>
            <person name="Gevers D."/>
            <person name="Morotomi M."/>
            <person name="Young S.K."/>
            <person name="Zeng Q."/>
            <person name="Gargeya S."/>
            <person name="Fitzgerald M."/>
            <person name="Haas B."/>
            <person name="Abouelleil A."/>
            <person name="Alvarado L."/>
            <person name="Arachchi H.M."/>
            <person name="Berlin A."/>
            <person name="Brown A."/>
            <person name="Chapman S.B."/>
            <person name="Chen Z."/>
            <person name="Dunbar C."/>
            <person name="Freedman E."/>
            <person name="Gearin G."/>
            <person name="Gellesch M."/>
            <person name="Goldberg J."/>
            <person name="Griggs A."/>
            <person name="Gujja S."/>
            <person name="Heiman D."/>
            <person name="Howarth C."/>
            <person name="Larson L."/>
            <person name="Lui A."/>
            <person name="MacDonald P.J.P."/>
            <person name="Montmayeur A."/>
            <person name="Murphy C."/>
            <person name="Neiman D."/>
            <person name="Pearson M."/>
            <person name="Priest M."/>
            <person name="Roberts A."/>
            <person name="Saif S."/>
            <person name="Shea T."/>
            <person name="Shenoy N."/>
            <person name="Sisk P."/>
            <person name="Stolte C."/>
            <person name="Sykes S."/>
            <person name="Wortman J."/>
            <person name="Nusbaum C."/>
            <person name="Birren B."/>
        </authorList>
    </citation>
    <scope>NUCLEOTIDE SEQUENCE [LARGE SCALE GENOMIC DNA]</scope>
    <source>
        <strain evidence="2 3">YIT 12060</strain>
    </source>
</reference>
<evidence type="ECO:0000256" key="1">
    <source>
        <dbReference type="SAM" id="SignalP"/>
    </source>
</evidence>
<dbReference type="Pfam" id="PF12099">
    <property type="entry name" value="DUF3575"/>
    <property type="match status" value="1"/>
</dbReference>
<evidence type="ECO:0000313" key="3">
    <source>
        <dbReference type="Proteomes" id="UP000006008"/>
    </source>
</evidence>
<dbReference type="STRING" id="742725.HMPREF9450_01707"/>
<evidence type="ECO:0008006" key="4">
    <source>
        <dbReference type="Google" id="ProtNLM"/>
    </source>
</evidence>
<dbReference type="AlphaFoldDB" id="G5HAP2"/>
<dbReference type="PATRIC" id="fig|742725.3.peg.1801"/>
<dbReference type="eggNOG" id="COG2885">
    <property type="taxonomic scope" value="Bacteria"/>
</dbReference>
<dbReference type="Proteomes" id="UP000006008">
    <property type="component" value="Unassembled WGS sequence"/>
</dbReference>
<feature type="chain" id="PRO_5003478000" description="DUF3575 domain-containing protein" evidence="1">
    <location>
        <begin position="21"/>
        <end position="189"/>
    </location>
</feature>
<keyword evidence="1" id="KW-0732">Signal</keyword>
<dbReference type="InterPro" id="IPR021958">
    <property type="entry name" value="DUF3575"/>
</dbReference>
<dbReference type="SUPFAM" id="SSF103515">
    <property type="entry name" value="Autotransporter"/>
    <property type="match status" value="1"/>
</dbReference>
<keyword evidence="3" id="KW-1185">Reference proteome</keyword>
<dbReference type="EMBL" id="ADLD01000013">
    <property type="protein sequence ID" value="EHB91658.1"/>
    <property type="molecule type" value="Genomic_DNA"/>
</dbReference>
<accession>G5HAP2</accession>
<organism evidence="2 3">
    <name type="scientific">Alistipes indistinctus YIT 12060</name>
    <dbReference type="NCBI Taxonomy" id="742725"/>
    <lineage>
        <taxon>Bacteria</taxon>
        <taxon>Pseudomonadati</taxon>
        <taxon>Bacteroidota</taxon>
        <taxon>Bacteroidia</taxon>
        <taxon>Bacteroidales</taxon>
        <taxon>Rikenellaceae</taxon>
        <taxon>Alistipes</taxon>
    </lineage>
</organism>
<dbReference type="HOGENOM" id="CLU_085002_2_0_10"/>